<dbReference type="AlphaFoldDB" id="A0A0V0RUY1"/>
<reference evidence="1 2" key="1">
    <citation type="submission" date="2015-01" db="EMBL/GenBank/DDBJ databases">
        <title>Evolution of Trichinella species and genotypes.</title>
        <authorList>
            <person name="Korhonen P.K."/>
            <person name="Edoardo P."/>
            <person name="Giuseppe L.R."/>
            <person name="Gasser R.B."/>
        </authorList>
    </citation>
    <scope>NUCLEOTIDE SEQUENCE [LARGE SCALE GENOMIC DNA]</scope>
    <source>
        <strain evidence="1">ISS37</strain>
    </source>
</reference>
<comment type="caution">
    <text evidence="1">The sequence shown here is derived from an EMBL/GenBank/DDBJ whole genome shotgun (WGS) entry which is preliminary data.</text>
</comment>
<gene>
    <name evidence="1" type="ORF">T07_11798</name>
</gene>
<keyword evidence="2" id="KW-1185">Reference proteome</keyword>
<accession>A0A0V0RUY1</accession>
<evidence type="ECO:0000313" key="2">
    <source>
        <dbReference type="Proteomes" id="UP000054630"/>
    </source>
</evidence>
<protein>
    <submittedName>
        <fullName evidence="1">Uncharacterized protein</fullName>
    </submittedName>
</protein>
<sequence>MKRIQYERNDGPLSATPLQWKCNECSTFIYLLIMALQRTNEFVHEIQVQFSLCTSSVSKSGILNIHRNYYLSFSQVKYNFMIQFVKLCWQKRRLLNIFFWIIRHYMFETNNTIRIQSARVGGALHVSGAV</sequence>
<organism evidence="1 2">
    <name type="scientific">Trichinella nelsoni</name>
    <dbReference type="NCBI Taxonomy" id="6336"/>
    <lineage>
        <taxon>Eukaryota</taxon>
        <taxon>Metazoa</taxon>
        <taxon>Ecdysozoa</taxon>
        <taxon>Nematoda</taxon>
        <taxon>Enoplea</taxon>
        <taxon>Dorylaimia</taxon>
        <taxon>Trichinellida</taxon>
        <taxon>Trichinellidae</taxon>
        <taxon>Trichinella</taxon>
    </lineage>
</organism>
<evidence type="ECO:0000313" key="1">
    <source>
        <dbReference type="EMBL" id="KRX18307.1"/>
    </source>
</evidence>
<proteinExistence type="predicted"/>
<dbReference type="EMBL" id="JYDL01000074">
    <property type="protein sequence ID" value="KRX18307.1"/>
    <property type="molecule type" value="Genomic_DNA"/>
</dbReference>
<name>A0A0V0RUY1_9BILA</name>
<dbReference type="Proteomes" id="UP000054630">
    <property type="component" value="Unassembled WGS sequence"/>
</dbReference>